<feature type="compositionally biased region" description="Basic and acidic residues" evidence="4">
    <location>
        <begin position="17"/>
        <end position="26"/>
    </location>
</feature>
<feature type="repeat" description="ANK" evidence="3">
    <location>
        <begin position="921"/>
        <end position="953"/>
    </location>
</feature>
<evidence type="ECO:0000256" key="4">
    <source>
        <dbReference type="SAM" id="MobiDB-lite"/>
    </source>
</evidence>
<dbReference type="Gene3D" id="1.25.40.20">
    <property type="entry name" value="Ankyrin repeat-containing domain"/>
    <property type="match status" value="4"/>
</dbReference>
<evidence type="ECO:0000256" key="2">
    <source>
        <dbReference type="ARBA" id="ARBA00023043"/>
    </source>
</evidence>
<feature type="compositionally biased region" description="Polar residues" evidence="4">
    <location>
        <begin position="262"/>
        <end position="271"/>
    </location>
</feature>
<feature type="repeat" description="ANK" evidence="3">
    <location>
        <begin position="1276"/>
        <end position="1308"/>
    </location>
</feature>
<dbReference type="Pfam" id="PF20153">
    <property type="entry name" value="DUF6535"/>
    <property type="match status" value="1"/>
</dbReference>
<dbReference type="PROSITE" id="PS50088">
    <property type="entry name" value="ANK_REPEAT"/>
    <property type="match status" value="14"/>
</dbReference>
<feature type="repeat" description="ANK" evidence="3">
    <location>
        <begin position="985"/>
        <end position="1017"/>
    </location>
</feature>
<feature type="compositionally biased region" description="Polar residues" evidence="4">
    <location>
        <begin position="293"/>
        <end position="303"/>
    </location>
</feature>
<feature type="transmembrane region" description="Helical" evidence="5">
    <location>
        <begin position="459"/>
        <end position="482"/>
    </location>
</feature>
<keyword evidence="8" id="KW-1185">Reference proteome</keyword>
<keyword evidence="5" id="KW-1133">Transmembrane helix</keyword>
<comment type="caution">
    <text evidence="7">The sequence shown here is derived from an EMBL/GenBank/DDBJ whole genome shotgun (WGS) entry which is preliminary data.</text>
</comment>
<feature type="repeat" description="ANK" evidence="3">
    <location>
        <begin position="855"/>
        <end position="887"/>
    </location>
</feature>
<feature type="transmembrane region" description="Helical" evidence="5">
    <location>
        <begin position="488"/>
        <end position="510"/>
    </location>
</feature>
<dbReference type="Pfam" id="PF00023">
    <property type="entry name" value="Ank"/>
    <property type="match status" value="2"/>
</dbReference>
<feature type="transmembrane region" description="Helical" evidence="5">
    <location>
        <begin position="399"/>
        <end position="422"/>
    </location>
</feature>
<feature type="repeat" description="ANK" evidence="3">
    <location>
        <begin position="1146"/>
        <end position="1178"/>
    </location>
</feature>
<proteinExistence type="predicted"/>
<dbReference type="InterPro" id="IPR036770">
    <property type="entry name" value="Ankyrin_rpt-contain_sf"/>
</dbReference>
<evidence type="ECO:0000313" key="8">
    <source>
        <dbReference type="Proteomes" id="UP000559256"/>
    </source>
</evidence>
<keyword evidence="1" id="KW-0677">Repeat</keyword>
<dbReference type="SMART" id="SM00248">
    <property type="entry name" value="ANK"/>
    <property type="match status" value="19"/>
</dbReference>
<keyword evidence="5" id="KW-0472">Membrane</keyword>
<evidence type="ECO:0000256" key="3">
    <source>
        <dbReference type="PROSITE-ProRule" id="PRU00023"/>
    </source>
</evidence>
<feature type="domain" description="DUF6535" evidence="6">
    <location>
        <begin position="317"/>
        <end position="483"/>
    </location>
</feature>
<gene>
    <name evidence="7" type="ORF">D9758_011921</name>
</gene>
<feature type="compositionally biased region" description="Polar residues" evidence="4">
    <location>
        <begin position="215"/>
        <end position="251"/>
    </location>
</feature>
<feature type="repeat" description="ANK" evidence="3">
    <location>
        <begin position="822"/>
        <end position="854"/>
    </location>
</feature>
<feature type="compositionally biased region" description="Basic and acidic residues" evidence="4">
    <location>
        <begin position="275"/>
        <end position="284"/>
    </location>
</feature>
<feature type="repeat" description="ANK" evidence="3">
    <location>
        <begin position="735"/>
        <end position="767"/>
    </location>
</feature>
<evidence type="ECO:0000313" key="7">
    <source>
        <dbReference type="EMBL" id="KAF5352292.1"/>
    </source>
</evidence>
<dbReference type="SUPFAM" id="SSF48403">
    <property type="entry name" value="Ankyrin repeat"/>
    <property type="match status" value="2"/>
</dbReference>
<name>A0A8H5D282_9AGAR</name>
<reference evidence="7 8" key="1">
    <citation type="journal article" date="2020" name="ISME J.">
        <title>Uncovering the hidden diversity of litter-decomposition mechanisms in mushroom-forming fungi.</title>
        <authorList>
            <person name="Floudas D."/>
            <person name="Bentzer J."/>
            <person name="Ahren D."/>
            <person name="Johansson T."/>
            <person name="Persson P."/>
            <person name="Tunlid A."/>
        </authorList>
    </citation>
    <scope>NUCLEOTIDE SEQUENCE [LARGE SCALE GENOMIC DNA]</scope>
    <source>
        <strain evidence="7 8">CBS 291.85</strain>
    </source>
</reference>
<evidence type="ECO:0000256" key="1">
    <source>
        <dbReference type="ARBA" id="ARBA00022737"/>
    </source>
</evidence>
<feature type="repeat" description="ANK" evidence="3">
    <location>
        <begin position="1243"/>
        <end position="1275"/>
    </location>
</feature>
<evidence type="ECO:0000259" key="6">
    <source>
        <dbReference type="Pfam" id="PF20153"/>
    </source>
</evidence>
<accession>A0A8H5D282</accession>
<keyword evidence="5" id="KW-0812">Transmembrane</keyword>
<dbReference type="Pfam" id="PF12796">
    <property type="entry name" value="Ank_2"/>
    <property type="match status" value="6"/>
</dbReference>
<dbReference type="Proteomes" id="UP000559256">
    <property type="component" value="Unassembled WGS sequence"/>
</dbReference>
<dbReference type="InterPro" id="IPR045338">
    <property type="entry name" value="DUF6535"/>
</dbReference>
<feature type="region of interest" description="Disordered" evidence="4">
    <location>
        <begin position="1"/>
        <end position="45"/>
    </location>
</feature>
<feature type="region of interest" description="Disordered" evidence="4">
    <location>
        <begin position="133"/>
        <end position="154"/>
    </location>
</feature>
<feature type="repeat" description="ANK" evidence="3">
    <location>
        <begin position="888"/>
        <end position="920"/>
    </location>
</feature>
<feature type="repeat" description="ANK" evidence="3">
    <location>
        <begin position="1113"/>
        <end position="1145"/>
    </location>
</feature>
<feature type="repeat" description="ANK" evidence="3">
    <location>
        <begin position="1049"/>
        <end position="1081"/>
    </location>
</feature>
<dbReference type="InterPro" id="IPR002110">
    <property type="entry name" value="Ankyrin_rpt"/>
</dbReference>
<feature type="repeat" description="ANK" evidence="3">
    <location>
        <begin position="705"/>
        <end position="734"/>
    </location>
</feature>
<protein>
    <recommendedName>
        <fullName evidence="6">DUF6535 domain-containing protein</fullName>
    </recommendedName>
</protein>
<keyword evidence="2 3" id="KW-0040">ANK repeat</keyword>
<evidence type="ECO:0000256" key="5">
    <source>
        <dbReference type="SAM" id="Phobius"/>
    </source>
</evidence>
<dbReference type="Pfam" id="PF13637">
    <property type="entry name" value="Ank_4"/>
    <property type="match status" value="1"/>
</dbReference>
<feature type="compositionally biased region" description="Basic and acidic residues" evidence="4">
    <location>
        <begin position="35"/>
        <end position="45"/>
    </location>
</feature>
<feature type="transmembrane region" description="Helical" evidence="5">
    <location>
        <begin position="324"/>
        <end position="347"/>
    </location>
</feature>
<sequence length="1336" mass="145366">MERCASAQSDVIPGARSDGRAGDTRHAAGGSIDQAAKDGNGHSKADVELSRSISVAAESYHGNYAAAAGSRLPPGTLIVPLTDQASSRSLDVQDTHTIAAATSTLPQHTPGHDQDLPISQSLASISADVTQKDAGRRISDTSEHDLATGNRNSLEAPLLSTPAVINNLVTVSSTSQVQNNEGPASRFKIIGRLTEKMGSQWRNNLLENTGPIPQVQDQTSNQNNQVKNMNDSDNPYGGTSTPPNMQATKTTHPQDNRVHVNGNDQGQTTGEDSGDEKKKEDQHRLLGIPGYQPSYSGNRNYDYTQKYPPDELGKEQGFRDTLDALLVFAALFSAVVTTFIVSTVVALQPDYAQITARLVLEQNQLILAVLTGNATTISSAQHAPASVNLDTADPSAKDLWVNGLFFASLLLSLATSLLSVLVKQWLLAYVSLPSGNAMERAKIRQFRYQGFKDWKVPEIIGALPLILHASLALFMIGLSIYVAQLHGAMYSIVVIITAFSFLMYLGSIFLPAITIHCPYRIPILFIPAHYCLWLFKKLYFWNLCAQWQSFSQKSITETEISYLHPEFNSHGDALLSFTRHHSALADCLQWLQSLESNSSIQQTVAQAVCGILKEQTQCRGALECYAKALDLSSIANVTWNALIHMKNRDWEWPSLCMEWKNATLFPAMEIKYSLHEAADAGYFHVVKVLVMIGENINMQGGYFGTALHAAAYRQNLEIVKYLVENGADVNVQIGKYRTPLLAAAYQQNLEIVKYLVKHGADVNVQGGKYGTALLAAVYPQNLVEQRADVNVQSGEYGTALQNLEIVKCLVEHGADVNVQGGQYGTALLAAVYQQNLGIVRYLVEQGADVNVQSGEYGTALQAAAYQQNLEIVKCLVEHGADVNVQGGQYGTALLAAVYQQNLGIVRYLVEQRADVNVQSREYVTALQAAAYQQNLEIVRCLVEHGADVNVQGGKYGTALYAAFPNLGIVKYLVEHGADVNVQSGEYGTALQAAASQQNLEIVKCLVEHGADINVPGDKYGTALYAAFPNLEIVKYMVEHGADVNMQGGEYGTVLQAAALTETLDIVKYLVEHGADVNVEGGKYGTALQAAPPNLEIFKYLVEHGADINVQGGEYGTTLQAAAFQRNLEIVRYLVEHGADVNVQGGKYGTALQAAAYRDNLEIVKYLVEHRADVNVEGGEYGIALYAAVPNLKIVKYLVEHGADINLQGEKYGTALQAAAYRENLEIVKYLVEHGADINMQGGKYGTALQAAAYRGHMEIFRYLVECGADLHLQGGQYGTALQAAAYRGAFDIVKYLVEHGADVNVQGGEYESPIKAAQYMGYNKIINYLQEKGARE</sequence>
<feature type="region of interest" description="Disordered" evidence="4">
    <location>
        <begin position="204"/>
        <end position="305"/>
    </location>
</feature>
<dbReference type="PANTHER" id="PTHR24171:SF9">
    <property type="entry name" value="ANKYRIN REPEAT DOMAIN-CONTAINING PROTEIN 39"/>
    <property type="match status" value="1"/>
</dbReference>
<dbReference type="OrthoDB" id="194358at2759"/>
<feature type="repeat" description="ANK" evidence="3">
    <location>
        <begin position="1210"/>
        <end position="1242"/>
    </location>
</feature>
<organism evidence="7 8">
    <name type="scientific">Tetrapyrgos nigripes</name>
    <dbReference type="NCBI Taxonomy" id="182062"/>
    <lineage>
        <taxon>Eukaryota</taxon>
        <taxon>Fungi</taxon>
        <taxon>Dikarya</taxon>
        <taxon>Basidiomycota</taxon>
        <taxon>Agaricomycotina</taxon>
        <taxon>Agaricomycetes</taxon>
        <taxon>Agaricomycetidae</taxon>
        <taxon>Agaricales</taxon>
        <taxon>Marasmiineae</taxon>
        <taxon>Marasmiaceae</taxon>
        <taxon>Tetrapyrgos</taxon>
    </lineage>
</organism>
<feature type="compositionally biased region" description="Basic and acidic residues" evidence="4">
    <location>
        <begin position="133"/>
        <end position="146"/>
    </location>
</feature>
<dbReference type="EMBL" id="JAACJM010000066">
    <property type="protein sequence ID" value="KAF5352292.1"/>
    <property type="molecule type" value="Genomic_DNA"/>
</dbReference>
<dbReference type="PANTHER" id="PTHR24171">
    <property type="entry name" value="ANKYRIN REPEAT DOMAIN-CONTAINING PROTEIN 39-RELATED"/>
    <property type="match status" value="1"/>
</dbReference>
<dbReference type="PROSITE" id="PS50297">
    <property type="entry name" value="ANK_REP_REGION"/>
    <property type="match status" value="12"/>
</dbReference>
<feature type="repeat" description="ANK" evidence="3">
    <location>
        <begin position="1177"/>
        <end position="1209"/>
    </location>
</feature>
<dbReference type="PRINTS" id="PR01415">
    <property type="entry name" value="ANKYRIN"/>
</dbReference>